<dbReference type="InterPro" id="IPR036156">
    <property type="entry name" value="Beta-gal/glucu_dom_sf"/>
</dbReference>
<dbReference type="InterPro" id="IPR006102">
    <property type="entry name" value="Ig-like_GH2"/>
</dbReference>
<comment type="caution">
    <text evidence="8">The sequence shown here is derived from an EMBL/GenBank/DDBJ whole genome shotgun (WGS) entry which is preliminary data.</text>
</comment>
<evidence type="ECO:0000313" key="9">
    <source>
        <dbReference type="Proteomes" id="UP000225548"/>
    </source>
</evidence>
<dbReference type="Proteomes" id="UP000225548">
    <property type="component" value="Unassembled WGS sequence"/>
</dbReference>
<comment type="similarity">
    <text evidence="2">Belongs to the glycosyl hydrolase 2 family.</text>
</comment>
<feature type="domain" description="Glycoside hydrolase family 2 immunoglobulin-like beta-sandwich" evidence="6">
    <location>
        <begin position="203"/>
        <end position="306"/>
    </location>
</feature>
<dbReference type="Gene3D" id="2.60.120.260">
    <property type="entry name" value="Galactose-binding domain-like"/>
    <property type="match status" value="1"/>
</dbReference>
<reference evidence="8 9" key="1">
    <citation type="submission" date="2017-10" db="EMBL/GenBank/DDBJ databases">
        <title>Sequencing the genomes of 1000 actinobacteria strains.</title>
        <authorList>
            <person name="Klenk H.-P."/>
        </authorList>
    </citation>
    <scope>NUCLEOTIDE SEQUENCE [LARGE SCALE GENOMIC DNA]</scope>
    <source>
        <strain evidence="8 9">DSM 18966</strain>
    </source>
</reference>
<dbReference type="OrthoDB" id="9758603at2"/>
<dbReference type="InterPro" id="IPR013783">
    <property type="entry name" value="Ig-like_fold"/>
</dbReference>
<proteinExistence type="inferred from homology"/>
<evidence type="ECO:0000256" key="4">
    <source>
        <dbReference type="ARBA" id="ARBA00022801"/>
    </source>
</evidence>
<dbReference type="Gene3D" id="3.20.20.80">
    <property type="entry name" value="Glycosidases"/>
    <property type="match status" value="1"/>
</dbReference>
<keyword evidence="5" id="KW-0326">Glycosidase</keyword>
<dbReference type="FunFam" id="3.20.20.80:FF:000050">
    <property type="entry name" value="Beta-mannosidase B"/>
    <property type="match status" value="1"/>
</dbReference>
<dbReference type="Gene3D" id="2.60.40.10">
    <property type="entry name" value="Immunoglobulins"/>
    <property type="match status" value="1"/>
</dbReference>
<gene>
    <name evidence="8" type="ORF">ATL42_0474</name>
</gene>
<dbReference type="SUPFAM" id="SSF49303">
    <property type="entry name" value="beta-Galactosidase/glucuronidase domain"/>
    <property type="match status" value="1"/>
</dbReference>
<dbReference type="AlphaFoldDB" id="A0A2A9E1B7"/>
<evidence type="ECO:0000313" key="8">
    <source>
        <dbReference type="EMBL" id="PFG32633.1"/>
    </source>
</evidence>
<evidence type="ECO:0000256" key="1">
    <source>
        <dbReference type="ARBA" id="ARBA00000829"/>
    </source>
</evidence>
<dbReference type="EC" id="3.2.1.25" evidence="3"/>
<feature type="domain" description="Beta-mannosidase-like galactose-binding" evidence="7">
    <location>
        <begin position="10"/>
        <end position="182"/>
    </location>
</feature>
<sequence length="849" mass="94055">MISETLHDGWTLRATHGPVPAEISGRVVPAEVPGTAHTALMAVGLVPDPYLDLNERHLAWMHRTAWRYELTFRSHPATVHEQVDLAFDGIDTVARVRLNGTEIGRTANQHRSYRFDVTALVREGENHLVVDLRPAIEYAHEQAAALGLRPRAYDHPFNMVRKMACSFGWDWGPDLQTAGLWKPVRLERWVSARLAQVRPLVTVDEHGTGHIHVHVDIEHTAEPGLEHHGETVVTAALAEGHGLGDHVATVELAPGARSAVVHLDVPGVPLWWPAGYGEHPLFTLEVVLGTTDGGRLDTYTRRVGFRTVEIDTAPDEIGTPFTLVVNGERLFVKGANWIPDDHLLTRITRERLARRVDQALDANMNLLRVWGGGIYESEDFYDVCDERGVMVWQDFLLACAAYPEEEPLWSELEAEARENVARLTPHASLVVWNGGNENLWGFVDWDWQDDLAGRTWGHRYYTELFPAILAELDPTRPYCDGSPYSPGFSDDVAQGTPAVHPNDANHGTRHEWEVWNRQDYSAYLDVVPRFCSEFGFQGPPTWTTLTRSIPASALHKDSPEFLLHQKAEDGNAKLDRGLAPHLGVPERFEDWHWATQLNQAHAVQLAIEHFRSWWPRTAGAIVWQLNDCWPVTSWAAIDGDERPKPLFYALRHAYADRLLTVQQRDGAATLVVVNDSAEPWVGTVLVRRAGLDGAELARVERAVDVAPRSTWSLTMPTSVTTAVEPSHEVVVAELDGVRTVHALVEPKDRALDPGALGVVVRATDTGVEIVVCASSLAVDVAVMADRISPEAVVDDMLVTLLAGESRTFSVTTAEPVDAARVAELSAPGALDLVLRSANALVQHPTDGRR</sequence>
<dbReference type="SUPFAM" id="SSF51445">
    <property type="entry name" value="(Trans)glycosidases"/>
    <property type="match status" value="1"/>
</dbReference>
<dbReference type="GO" id="GO:0004567">
    <property type="term" value="F:beta-mannosidase activity"/>
    <property type="evidence" value="ECO:0007669"/>
    <property type="project" value="UniProtKB-EC"/>
</dbReference>
<evidence type="ECO:0000256" key="3">
    <source>
        <dbReference type="ARBA" id="ARBA00012754"/>
    </source>
</evidence>
<dbReference type="InterPro" id="IPR050887">
    <property type="entry name" value="Beta-mannosidase_GH2"/>
</dbReference>
<keyword evidence="4" id="KW-0378">Hydrolase</keyword>
<dbReference type="PANTHER" id="PTHR43730">
    <property type="entry name" value="BETA-MANNOSIDASE"/>
    <property type="match status" value="1"/>
</dbReference>
<evidence type="ECO:0000259" key="6">
    <source>
        <dbReference type="Pfam" id="PF00703"/>
    </source>
</evidence>
<dbReference type="InterPro" id="IPR017853">
    <property type="entry name" value="GH"/>
</dbReference>
<dbReference type="InterPro" id="IPR008979">
    <property type="entry name" value="Galactose-bd-like_sf"/>
</dbReference>
<evidence type="ECO:0000259" key="7">
    <source>
        <dbReference type="Pfam" id="PF22666"/>
    </source>
</evidence>
<dbReference type="PANTHER" id="PTHR43730:SF1">
    <property type="entry name" value="BETA-MANNOSIDASE"/>
    <property type="match status" value="1"/>
</dbReference>
<dbReference type="GO" id="GO:0005975">
    <property type="term" value="P:carbohydrate metabolic process"/>
    <property type="evidence" value="ECO:0007669"/>
    <property type="project" value="InterPro"/>
</dbReference>
<keyword evidence="9" id="KW-1185">Reference proteome</keyword>
<dbReference type="Pfam" id="PF22666">
    <property type="entry name" value="Glyco_hydro_2_N2"/>
    <property type="match status" value="1"/>
</dbReference>
<accession>A0A2A9E1B7</accession>
<evidence type="ECO:0000256" key="5">
    <source>
        <dbReference type="ARBA" id="ARBA00023295"/>
    </source>
</evidence>
<dbReference type="GO" id="GO:0006516">
    <property type="term" value="P:glycoprotein catabolic process"/>
    <property type="evidence" value="ECO:0007669"/>
    <property type="project" value="TreeGrafter"/>
</dbReference>
<dbReference type="RefSeq" id="WP_098453975.1">
    <property type="nucleotide sequence ID" value="NZ_PDJG01000001.1"/>
</dbReference>
<protein>
    <recommendedName>
        <fullName evidence="3">beta-mannosidase</fullName>
        <ecNumber evidence="3">3.2.1.25</ecNumber>
    </recommendedName>
</protein>
<organism evidence="8 9">
    <name type="scientific">Sanguibacter antarcticus</name>
    <dbReference type="NCBI Taxonomy" id="372484"/>
    <lineage>
        <taxon>Bacteria</taxon>
        <taxon>Bacillati</taxon>
        <taxon>Actinomycetota</taxon>
        <taxon>Actinomycetes</taxon>
        <taxon>Micrococcales</taxon>
        <taxon>Sanguibacteraceae</taxon>
        <taxon>Sanguibacter</taxon>
    </lineage>
</organism>
<dbReference type="EMBL" id="PDJG01000001">
    <property type="protein sequence ID" value="PFG32633.1"/>
    <property type="molecule type" value="Genomic_DNA"/>
</dbReference>
<dbReference type="SUPFAM" id="SSF49785">
    <property type="entry name" value="Galactose-binding domain-like"/>
    <property type="match status" value="1"/>
</dbReference>
<dbReference type="InterPro" id="IPR054593">
    <property type="entry name" value="Beta-mannosidase-like_N2"/>
</dbReference>
<evidence type="ECO:0000256" key="2">
    <source>
        <dbReference type="ARBA" id="ARBA00007401"/>
    </source>
</evidence>
<comment type="catalytic activity">
    <reaction evidence="1">
        <text>Hydrolysis of terminal, non-reducing beta-D-mannose residues in beta-D-mannosides.</text>
        <dbReference type="EC" id="3.2.1.25"/>
    </reaction>
</comment>
<dbReference type="Pfam" id="PF00703">
    <property type="entry name" value="Glyco_hydro_2"/>
    <property type="match status" value="1"/>
</dbReference>
<name>A0A2A9E1B7_9MICO</name>